<dbReference type="PANTHER" id="PTHR35531:SF1">
    <property type="entry name" value="INNER MEMBRANE PROTEIN YBCI-RELATED"/>
    <property type="match status" value="1"/>
</dbReference>
<sequence length="162" mass="17957">MNGKTHLMGGLAACAVVETVMDGSDFSPLFYIGGMVGAFLPDICHVHSTIGRRLPLLSKMISFVFGHRTFTHSLLFLGIVHVLLDMVLPEAANVHIGLFAGMISHILLDMATVRGVKLFFPFTMRVRLPLYIRTGGKVEGVVQLVLIGWLIIWSYQFVQSWL</sequence>
<protein>
    <submittedName>
        <fullName evidence="2">Metal-dependent hydrolase</fullName>
    </submittedName>
</protein>
<keyword evidence="3" id="KW-1185">Reference proteome</keyword>
<dbReference type="InterPro" id="IPR007404">
    <property type="entry name" value="YdjM-like"/>
</dbReference>
<keyword evidence="2" id="KW-0378">Hydrolase</keyword>
<keyword evidence="1" id="KW-1133">Transmembrane helix</keyword>
<dbReference type="Pfam" id="PF04307">
    <property type="entry name" value="YdjM"/>
    <property type="match status" value="1"/>
</dbReference>
<dbReference type="GO" id="GO:0016787">
    <property type="term" value="F:hydrolase activity"/>
    <property type="evidence" value="ECO:0007669"/>
    <property type="project" value="UniProtKB-KW"/>
</dbReference>
<accession>A0ABU9VHD3</accession>
<proteinExistence type="predicted"/>
<reference evidence="2 3" key="1">
    <citation type="submission" date="2024-03" db="EMBL/GenBank/DDBJ databases">
        <title>Bacilli Hybrid Assemblies.</title>
        <authorList>
            <person name="Kovac J."/>
        </authorList>
    </citation>
    <scope>NUCLEOTIDE SEQUENCE [LARGE SCALE GENOMIC DNA]</scope>
    <source>
        <strain evidence="2 3">FSL R7-0666</strain>
    </source>
</reference>
<evidence type="ECO:0000313" key="3">
    <source>
        <dbReference type="Proteomes" id="UP001418796"/>
    </source>
</evidence>
<dbReference type="Proteomes" id="UP001418796">
    <property type="component" value="Unassembled WGS sequence"/>
</dbReference>
<dbReference type="RefSeq" id="WP_343130264.1">
    <property type="nucleotide sequence ID" value="NZ_JBCITK010000001.1"/>
</dbReference>
<feature type="transmembrane region" description="Helical" evidence="1">
    <location>
        <begin position="96"/>
        <end position="120"/>
    </location>
</feature>
<dbReference type="PANTHER" id="PTHR35531">
    <property type="entry name" value="INNER MEMBRANE PROTEIN YBCI-RELATED"/>
    <property type="match status" value="1"/>
</dbReference>
<organism evidence="2 3">
    <name type="scientific">Alkalicoccobacillus gibsonii</name>
    <dbReference type="NCBI Taxonomy" id="79881"/>
    <lineage>
        <taxon>Bacteria</taxon>
        <taxon>Bacillati</taxon>
        <taxon>Bacillota</taxon>
        <taxon>Bacilli</taxon>
        <taxon>Bacillales</taxon>
        <taxon>Bacillaceae</taxon>
        <taxon>Alkalicoccobacillus</taxon>
    </lineage>
</organism>
<comment type="caution">
    <text evidence="2">The sequence shown here is derived from an EMBL/GenBank/DDBJ whole genome shotgun (WGS) entry which is preliminary data.</text>
</comment>
<feature type="transmembrane region" description="Helical" evidence="1">
    <location>
        <begin position="29"/>
        <end position="48"/>
    </location>
</feature>
<feature type="transmembrane region" description="Helical" evidence="1">
    <location>
        <begin position="141"/>
        <end position="158"/>
    </location>
</feature>
<keyword evidence="1" id="KW-0812">Transmembrane</keyword>
<feature type="transmembrane region" description="Helical" evidence="1">
    <location>
        <begin position="60"/>
        <end position="84"/>
    </location>
</feature>
<dbReference type="EMBL" id="JBCITK010000001">
    <property type="protein sequence ID" value="MEN0643321.1"/>
    <property type="molecule type" value="Genomic_DNA"/>
</dbReference>
<gene>
    <name evidence="2" type="ORF">MKY91_09205</name>
</gene>
<evidence type="ECO:0000256" key="1">
    <source>
        <dbReference type="SAM" id="Phobius"/>
    </source>
</evidence>
<evidence type="ECO:0000313" key="2">
    <source>
        <dbReference type="EMBL" id="MEN0643321.1"/>
    </source>
</evidence>
<keyword evidence="1" id="KW-0472">Membrane</keyword>
<name>A0ABU9VHD3_9BACI</name>